<dbReference type="PANTHER" id="PTHR22950:SF702">
    <property type="entry name" value="AMINO ACID TRANSPORTER PROTEIN"/>
    <property type="match status" value="1"/>
</dbReference>
<evidence type="ECO:0000256" key="5">
    <source>
        <dbReference type="ARBA" id="ARBA00023136"/>
    </source>
</evidence>
<evidence type="ECO:0000256" key="1">
    <source>
        <dbReference type="ARBA" id="ARBA00004141"/>
    </source>
</evidence>
<evidence type="ECO:0000256" key="3">
    <source>
        <dbReference type="ARBA" id="ARBA00022970"/>
    </source>
</evidence>
<sequence>MGFFTSFGLMWRAKTDRRMFLATVRPDQAALFPIPLAFESTGIIAALIAMIVVAAATIYTVELLMSQATATGMHDYETLSLAVGGIWYKLFVEICIVILFLGSIIGGIVQCGQIFLSAAELYSDSVPEWLNYRQGSVLMVFTTIFIFPACMVELMTQLEYLSIAGFLFVLMLLFTMVVESFKAGLPAIGNGEFSVVGFTDIYSFAATVSTIAFAFYIQPIAMPMLREMPPGKAGYRVLSWSMRLVVGVICFIIYFVMGFFGAARWGLATDGNLLVNEWGPAHYQGILNILLGVYLALTNPPLVYPVAHVFRGWFPGKQWGYGPMRRFIIIFTILAICLGIALAAPGQSANIVVVTGASGVLLSCYLIPIVNHLMLYCGWAHCQIAIKEGRGWDSSLNGRMPDAETSHHGKKAPEGAIVESAMDVEKSGYGKAESNGVVCAHEGVGDPFTYRGRAGAFSAYEWAVQIVLPILVVLLGAFFSILAFIATFAAPEEDAAAPAAAPDMAPMPM</sequence>
<dbReference type="InterPro" id="IPR013057">
    <property type="entry name" value="AA_transpt_TM"/>
</dbReference>
<dbReference type="Pfam" id="PF01490">
    <property type="entry name" value="Aa_trans"/>
    <property type="match status" value="1"/>
</dbReference>
<dbReference type="GO" id="GO:0016020">
    <property type="term" value="C:membrane"/>
    <property type="evidence" value="ECO:0007669"/>
    <property type="project" value="UniProtKB-SubCell"/>
</dbReference>
<feature type="transmembrane region" description="Helical" evidence="6">
    <location>
        <begin position="285"/>
        <end position="307"/>
    </location>
</feature>
<dbReference type="STRING" id="574566.I0YPS3"/>
<dbReference type="eggNOG" id="KOG1305">
    <property type="taxonomic scope" value="Eukaryota"/>
</dbReference>
<protein>
    <recommendedName>
        <fullName evidence="7">Amino acid transporter transmembrane domain-containing protein</fullName>
    </recommendedName>
</protein>
<keyword evidence="2 6" id="KW-0812">Transmembrane</keyword>
<feature type="transmembrane region" description="Helical" evidence="6">
    <location>
        <begin position="351"/>
        <end position="370"/>
    </location>
</feature>
<evidence type="ECO:0000256" key="2">
    <source>
        <dbReference type="ARBA" id="ARBA00022692"/>
    </source>
</evidence>
<keyword evidence="3" id="KW-0813">Transport</keyword>
<keyword evidence="9" id="KW-1185">Reference proteome</keyword>
<comment type="subcellular location">
    <subcellularLocation>
        <location evidence="1">Membrane</location>
        <topology evidence="1">Multi-pass membrane protein</topology>
    </subcellularLocation>
</comment>
<feature type="transmembrane region" description="Helical" evidence="6">
    <location>
        <begin position="161"/>
        <end position="181"/>
    </location>
</feature>
<dbReference type="AlphaFoldDB" id="I0YPS3"/>
<dbReference type="Proteomes" id="UP000007264">
    <property type="component" value="Unassembled WGS sequence"/>
</dbReference>
<evidence type="ECO:0000313" key="9">
    <source>
        <dbReference type="Proteomes" id="UP000007264"/>
    </source>
</evidence>
<keyword evidence="3" id="KW-0029">Amino-acid transport</keyword>
<feature type="transmembrane region" description="Helical" evidence="6">
    <location>
        <begin position="86"/>
        <end position="116"/>
    </location>
</feature>
<feature type="transmembrane region" description="Helical" evidence="6">
    <location>
        <begin position="201"/>
        <end position="221"/>
    </location>
</feature>
<evidence type="ECO:0000259" key="7">
    <source>
        <dbReference type="Pfam" id="PF01490"/>
    </source>
</evidence>
<dbReference type="EMBL" id="AGSI01000015">
    <property type="protein sequence ID" value="EIE20392.1"/>
    <property type="molecule type" value="Genomic_DNA"/>
</dbReference>
<feature type="transmembrane region" description="Helical" evidence="6">
    <location>
        <begin position="327"/>
        <end position="345"/>
    </location>
</feature>
<keyword evidence="5 6" id="KW-0472">Membrane</keyword>
<feature type="transmembrane region" description="Helical" evidence="6">
    <location>
        <begin position="242"/>
        <end position="265"/>
    </location>
</feature>
<organism evidence="8 9">
    <name type="scientific">Coccomyxa subellipsoidea (strain C-169)</name>
    <name type="common">Green microalga</name>
    <dbReference type="NCBI Taxonomy" id="574566"/>
    <lineage>
        <taxon>Eukaryota</taxon>
        <taxon>Viridiplantae</taxon>
        <taxon>Chlorophyta</taxon>
        <taxon>core chlorophytes</taxon>
        <taxon>Trebouxiophyceae</taxon>
        <taxon>Trebouxiophyceae incertae sedis</taxon>
        <taxon>Coccomyxaceae</taxon>
        <taxon>Coccomyxa</taxon>
        <taxon>Coccomyxa subellipsoidea</taxon>
    </lineage>
</organism>
<accession>I0YPS3</accession>
<feature type="domain" description="Amino acid transporter transmembrane" evidence="7">
    <location>
        <begin position="33"/>
        <end position="376"/>
    </location>
</feature>
<reference evidence="8 9" key="1">
    <citation type="journal article" date="2012" name="Genome Biol.">
        <title>The genome of the polar eukaryotic microalga coccomyxa subellipsoidea reveals traits of cold adaptation.</title>
        <authorList>
            <person name="Blanc G."/>
            <person name="Agarkova I."/>
            <person name="Grimwood J."/>
            <person name="Kuo A."/>
            <person name="Brueggeman A."/>
            <person name="Dunigan D."/>
            <person name="Gurnon J."/>
            <person name="Ladunga I."/>
            <person name="Lindquist E."/>
            <person name="Lucas S."/>
            <person name="Pangilinan J."/>
            <person name="Proschold T."/>
            <person name="Salamov A."/>
            <person name="Schmutz J."/>
            <person name="Weeks D."/>
            <person name="Yamada T."/>
            <person name="Claverie J.M."/>
            <person name="Grigoriev I."/>
            <person name="Van Etten J."/>
            <person name="Lomsadze A."/>
            <person name="Borodovsky M."/>
        </authorList>
    </citation>
    <scope>NUCLEOTIDE SEQUENCE [LARGE SCALE GENOMIC DNA]</scope>
    <source>
        <strain evidence="8 9">C-169</strain>
    </source>
</reference>
<dbReference type="KEGG" id="csl:COCSUDRAFT_67343"/>
<keyword evidence="4 6" id="KW-1133">Transmembrane helix</keyword>
<name>I0YPS3_COCSC</name>
<proteinExistence type="predicted"/>
<dbReference type="PANTHER" id="PTHR22950">
    <property type="entry name" value="AMINO ACID TRANSPORTER"/>
    <property type="match status" value="1"/>
</dbReference>
<dbReference type="GeneID" id="17038368"/>
<evidence type="ECO:0000313" key="8">
    <source>
        <dbReference type="EMBL" id="EIE20392.1"/>
    </source>
</evidence>
<evidence type="ECO:0000256" key="6">
    <source>
        <dbReference type="SAM" id="Phobius"/>
    </source>
</evidence>
<evidence type="ECO:0000256" key="4">
    <source>
        <dbReference type="ARBA" id="ARBA00022989"/>
    </source>
</evidence>
<feature type="transmembrane region" description="Helical" evidence="6">
    <location>
        <begin position="466"/>
        <end position="490"/>
    </location>
</feature>
<feature type="transmembrane region" description="Helical" evidence="6">
    <location>
        <begin position="136"/>
        <end position="154"/>
    </location>
</feature>
<feature type="transmembrane region" description="Helical" evidence="6">
    <location>
        <begin position="43"/>
        <end position="65"/>
    </location>
</feature>
<dbReference type="OrthoDB" id="514930at2759"/>
<dbReference type="GO" id="GO:0015179">
    <property type="term" value="F:L-amino acid transmembrane transporter activity"/>
    <property type="evidence" value="ECO:0007669"/>
    <property type="project" value="TreeGrafter"/>
</dbReference>
<gene>
    <name evidence="8" type="ORF">COCSUDRAFT_67343</name>
</gene>
<dbReference type="RefSeq" id="XP_005644936.1">
    <property type="nucleotide sequence ID" value="XM_005644879.1"/>
</dbReference>
<comment type="caution">
    <text evidence="8">The sequence shown here is derived from an EMBL/GenBank/DDBJ whole genome shotgun (WGS) entry which is preliminary data.</text>
</comment>